<accession>A0ABN2ZQ54</accession>
<protein>
    <recommendedName>
        <fullName evidence="3">Aminoglycoside phosphotransferase domain-containing protein</fullName>
    </recommendedName>
</protein>
<dbReference type="Proteomes" id="UP001500102">
    <property type="component" value="Unassembled WGS sequence"/>
</dbReference>
<sequence>MLWSGIRQVPPNVRDDLVRYYPRRTEVDVYASGLAEAMPAGGRLSDVYRIDELDGQCTAIWMEDIPETPGGEWSAGRFRDAAMLLGRLAGSSEVWDGGPGISSARDSARRRFHLATANSSP</sequence>
<comment type="caution">
    <text evidence="1">The sequence shown here is derived from an EMBL/GenBank/DDBJ whole genome shotgun (WGS) entry which is preliminary data.</text>
</comment>
<evidence type="ECO:0008006" key="3">
    <source>
        <dbReference type="Google" id="ProtNLM"/>
    </source>
</evidence>
<reference evidence="1 2" key="1">
    <citation type="journal article" date="2019" name="Int. J. Syst. Evol. Microbiol.">
        <title>The Global Catalogue of Microorganisms (GCM) 10K type strain sequencing project: providing services to taxonomists for standard genome sequencing and annotation.</title>
        <authorList>
            <consortium name="The Broad Institute Genomics Platform"/>
            <consortium name="The Broad Institute Genome Sequencing Center for Infectious Disease"/>
            <person name="Wu L."/>
            <person name="Ma J."/>
        </authorList>
    </citation>
    <scope>NUCLEOTIDE SEQUENCE [LARGE SCALE GENOMIC DNA]</scope>
    <source>
        <strain evidence="1 2">JCM 15921</strain>
    </source>
</reference>
<gene>
    <name evidence="1" type="ORF">GCM10009825_38610</name>
</gene>
<proteinExistence type="predicted"/>
<keyword evidence="2" id="KW-1185">Reference proteome</keyword>
<name>A0ABN2ZQ54_9MICC</name>
<evidence type="ECO:0000313" key="1">
    <source>
        <dbReference type="EMBL" id="GAA2145683.1"/>
    </source>
</evidence>
<evidence type="ECO:0000313" key="2">
    <source>
        <dbReference type="Proteomes" id="UP001500102"/>
    </source>
</evidence>
<organism evidence="1 2">
    <name type="scientific">Arthrobacter humicola</name>
    <dbReference type="NCBI Taxonomy" id="409291"/>
    <lineage>
        <taxon>Bacteria</taxon>
        <taxon>Bacillati</taxon>
        <taxon>Actinomycetota</taxon>
        <taxon>Actinomycetes</taxon>
        <taxon>Micrococcales</taxon>
        <taxon>Micrococcaceae</taxon>
        <taxon>Arthrobacter</taxon>
    </lineage>
</organism>
<dbReference type="EMBL" id="BAAAQB010000041">
    <property type="protein sequence ID" value="GAA2145683.1"/>
    <property type="molecule type" value="Genomic_DNA"/>
</dbReference>